<dbReference type="SUPFAM" id="SSF89360">
    <property type="entry name" value="HesB-like domain"/>
    <property type="match status" value="1"/>
</dbReference>
<evidence type="ECO:0000313" key="2">
    <source>
        <dbReference type="Proteomes" id="UP000013523"/>
    </source>
</evidence>
<dbReference type="Gene3D" id="2.60.300.12">
    <property type="entry name" value="HesB-like domain"/>
    <property type="match status" value="1"/>
</dbReference>
<evidence type="ECO:0000313" key="1">
    <source>
        <dbReference type="EMBL" id="AGK98120.1"/>
    </source>
</evidence>
<proteinExistence type="predicted"/>
<dbReference type="Proteomes" id="UP000013523">
    <property type="component" value="Chromosome"/>
</dbReference>
<protein>
    <submittedName>
        <fullName evidence="1">Uncharacterized protein</fullName>
    </submittedName>
</protein>
<sequence>MNISPKIEISQEAYKNLFNLLSEHKEYNCARFSYVSSCCKSARVDIILDELTEHDFIQKYNDISIAYSKEIVDKIKGINLIYKNSTFMLKCEPFDNSLSSCSKGGCTTCSGCSEKSNSQCAHRDK</sequence>
<dbReference type="PATRIC" id="fig|86416.3.peg.3315"/>
<dbReference type="eggNOG" id="ENOG502ZDD5">
    <property type="taxonomic scope" value="Bacteria"/>
</dbReference>
<dbReference type="HOGENOM" id="CLU_164591_0_0_9"/>
<dbReference type="RefSeq" id="WP_015616405.1">
    <property type="nucleotide sequence ID" value="NC_021182.1"/>
</dbReference>
<dbReference type="OrthoDB" id="1934235at2"/>
<dbReference type="AlphaFoldDB" id="R4KET1"/>
<organism evidence="1 2">
    <name type="scientific">Clostridium pasteurianum BC1</name>
    <dbReference type="NCBI Taxonomy" id="86416"/>
    <lineage>
        <taxon>Bacteria</taxon>
        <taxon>Bacillati</taxon>
        <taxon>Bacillota</taxon>
        <taxon>Clostridia</taxon>
        <taxon>Eubacteriales</taxon>
        <taxon>Clostridiaceae</taxon>
        <taxon>Clostridium</taxon>
    </lineage>
</organism>
<accession>R4KET1</accession>
<name>R4KET1_CLOPA</name>
<dbReference type="InterPro" id="IPR035903">
    <property type="entry name" value="HesB-like_dom_sf"/>
</dbReference>
<keyword evidence="2" id="KW-1185">Reference proteome</keyword>
<dbReference type="KEGG" id="cpas:Clopa_3323"/>
<reference evidence="1 2" key="1">
    <citation type="submission" date="2012-01" db="EMBL/GenBank/DDBJ databases">
        <title>Complete sequence of chromosome of Clostridium pasteurianum BC1.</title>
        <authorList>
            <consortium name="US DOE Joint Genome Institute"/>
            <person name="Lucas S."/>
            <person name="Han J."/>
            <person name="Lapidus A."/>
            <person name="Cheng J.-F."/>
            <person name="Goodwin L."/>
            <person name="Pitluck S."/>
            <person name="Peters L."/>
            <person name="Mikhailova N."/>
            <person name="Teshima H."/>
            <person name="Detter J.C."/>
            <person name="Han C."/>
            <person name="Tapia R."/>
            <person name="Land M."/>
            <person name="Hauser L."/>
            <person name="Kyrpides N."/>
            <person name="Ivanova N."/>
            <person name="Pagani I."/>
            <person name="Dunn J."/>
            <person name="Taghavi S."/>
            <person name="Francis A."/>
            <person name="van der Lelie D."/>
            <person name="Woyke T."/>
        </authorList>
    </citation>
    <scope>NUCLEOTIDE SEQUENCE [LARGE SCALE GENOMIC DNA]</scope>
    <source>
        <strain evidence="1 2">BC1</strain>
    </source>
</reference>
<dbReference type="EMBL" id="CP003261">
    <property type="protein sequence ID" value="AGK98120.1"/>
    <property type="molecule type" value="Genomic_DNA"/>
</dbReference>
<gene>
    <name evidence="1" type="ORF">Clopa_3323</name>
</gene>